<name>A0A8H2QGP6_9FLAO</name>
<dbReference type="GO" id="GO:0046872">
    <property type="term" value="F:metal ion binding"/>
    <property type="evidence" value="ECO:0007669"/>
    <property type="project" value="UniProtKB-KW"/>
</dbReference>
<dbReference type="RefSeq" id="WP_148368262.1">
    <property type="nucleotide sequence ID" value="NZ_VSKM01000001.1"/>
</dbReference>
<dbReference type="InterPro" id="IPR009056">
    <property type="entry name" value="Cyt_c-like_dom"/>
</dbReference>
<dbReference type="AlphaFoldDB" id="A0A8H2QGP6"/>
<dbReference type="InterPro" id="IPR021796">
    <property type="entry name" value="Tll0287-like_dom"/>
</dbReference>
<keyword evidence="8" id="KW-1185">Reference proteome</keyword>
<protein>
    <submittedName>
        <fullName evidence="7">DUF3365 domain-containing protein</fullName>
    </submittedName>
</protein>
<keyword evidence="1 4" id="KW-0349">Heme</keyword>
<dbReference type="Pfam" id="PF11845">
    <property type="entry name" value="Tll0287-like"/>
    <property type="match status" value="1"/>
</dbReference>
<evidence type="ECO:0000256" key="2">
    <source>
        <dbReference type="ARBA" id="ARBA00022723"/>
    </source>
</evidence>
<keyword evidence="3 4" id="KW-0408">Iron</keyword>
<dbReference type="EMBL" id="VSKM01000001">
    <property type="protein sequence ID" value="TYB80371.1"/>
    <property type="molecule type" value="Genomic_DNA"/>
</dbReference>
<keyword evidence="2 4" id="KW-0479">Metal-binding</keyword>
<reference evidence="7 8" key="1">
    <citation type="submission" date="2019-08" db="EMBL/GenBank/DDBJ databases">
        <title>Genomes of Antarctic Bizionia species.</title>
        <authorList>
            <person name="Bowman J.P."/>
        </authorList>
    </citation>
    <scope>NUCLEOTIDE SEQUENCE [LARGE SCALE GENOMIC DNA]</scope>
    <source>
        <strain evidence="7 8">HFD</strain>
    </source>
</reference>
<evidence type="ECO:0000313" key="7">
    <source>
        <dbReference type="EMBL" id="TYB80371.1"/>
    </source>
</evidence>
<evidence type="ECO:0000256" key="5">
    <source>
        <dbReference type="SAM" id="MobiDB-lite"/>
    </source>
</evidence>
<dbReference type="GO" id="GO:0020037">
    <property type="term" value="F:heme binding"/>
    <property type="evidence" value="ECO:0007669"/>
    <property type="project" value="InterPro"/>
</dbReference>
<dbReference type="PROSITE" id="PS51007">
    <property type="entry name" value="CYTC"/>
    <property type="match status" value="1"/>
</dbReference>
<evidence type="ECO:0000259" key="6">
    <source>
        <dbReference type="PROSITE" id="PS51007"/>
    </source>
</evidence>
<dbReference type="InterPro" id="IPR036909">
    <property type="entry name" value="Cyt_c-like_dom_sf"/>
</dbReference>
<organism evidence="7 8">
    <name type="scientific">Bizionia saleffrena</name>
    <dbReference type="NCBI Taxonomy" id="291189"/>
    <lineage>
        <taxon>Bacteria</taxon>
        <taxon>Pseudomonadati</taxon>
        <taxon>Bacteroidota</taxon>
        <taxon>Flavobacteriia</taxon>
        <taxon>Flavobacteriales</taxon>
        <taxon>Flavobacteriaceae</taxon>
        <taxon>Bizionia</taxon>
    </lineage>
</organism>
<dbReference type="SUPFAM" id="SSF46626">
    <property type="entry name" value="Cytochrome c"/>
    <property type="match status" value="1"/>
</dbReference>
<dbReference type="Gene3D" id="1.10.760.10">
    <property type="entry name" value="Cytochrome c-like domain"/>
    <property type="match status" value="1"/>
</dbReference>
<proteinExistence type="predicted"/>
<feature type="region of interest" description="Disordered" evidence="5">
    <location>
        <begin position="143"/>
        <end position="173"/>
    </location>
</feature>
<evidence type="ECO:0000256" key="1">
    <source>
        <dbReference type="ARBA" id="ARBA00022617"/>
    </source>
</evidence>
<accession>A0A8H2QGP6</accession>
<evidence type="ECO:0000256" key="4">
    <source>
        <dbReference type="PROSITE-ProRule" id="PRU00433"/>
    </source>
</evidence>
<feature type="domain" description="Cytochrome c" evidence="6">
    <location>
        <begin position="34"/>
        <end position="131"/>
    </location>
</feature>
<gene>
    <name evidence="7" type="ORF">ES676_01515</name>
</gene>
<dbReference type="PROSITE" id="PS51257">
    <property type="entry name" value="PROKAR_LIPOPROTEIN"/>
    <property type="match status" value="1"/>
</dbReference>
<dbReference type="Proteomes" id="UP000323324">
    <property type="component" value="Unassembled WGS sequence"/>
</dbReference>
<comment type="caution">
    <text evidence="7">The sequence shown here is derived from an EMBL/GenBank/DDBJ whole genome shotgun (WGS) entry which is preliminary data.</text>
</comment>
<evidence type="ECO:0000313" key="8">
    <source>
        <dbReference type="Proteomes" id="UP000323324"/>
    </source>
</evidence>
<feature type="compositionally biased region" description="Basic and acidic residues" evidence="5">
    <location>
        <begin position="143"/>
        <end position="165"/>
    </location>
</feature>
<dbReference type="GO" id="GO:0009055">
    <property type="term" value="F:electron transfer activity"/>
    <property type="evidence" value="ECO:0007669"/>
    <property type="project" value="InterPro"/>
</dbReference>
<evidence type="ECO:0000256" key="3">
    <source>
        <dbReference type="ARBA" id="ARBA00023004"/>
    </source>
</evidence>
<sequence length="343" mass="39438">MKKYIIITAFIALFLGCKDSKKEELTVFEKQMEAENHPGKKLMETNCYVCHSPSASQKDRVGPPMIAIKRHYLSPETTKEDFTKALQAWIKNPNEKEAKMFGAVKRFGVMPKQVFPEETIKQIAEYMYDFDIDVPEWFQEHFKGEKKGNKSRNEGGRNREGKRMQANDQKPSKHKLKENFDTLPYGERGLKYALATKAVLGKNLMGTIQRKGTIEALAFCNEQAYPLTDSMSVVYNASIKRVSDKPRNEKNRTRGKELEYINAFKNDIKNHKEPVPIVAELENSIQVFYPITTNVMCLQCHGKPTDDIKTPILKKIRELYPNDKAIGYGVNEVRGLWNVTFDK</sequence>